<evidence type="ECO:0000313" key="4">
    <source>
        <dbReference type="Proteomes" id="UP000622797"/>
    </source>
</evidence>
<dbReference type="GO" id="GO:0016887">
    <property type="term" value="F:ATP hydrolysis activity"/>
    <property type="evidence" value="ECO:0007669"/>
    <property type="project" value="InterPro"/>
</dbReference>
<dbReference type="Proteomes" id="UP000622797">
    <property type="component" value="Unassembled WGS sequence"/>
</dbReference>
<dbReference type="InterPro" id="IPR054289">
    <property type="entry name" value="DUF7025"/>
</dbReference>
<dbReference type="Gene3D" id="3.40.50.300">
    <property type="entry name" value="P-loop containing nucleotide triphosphate hydrolases"/>
    <property type="match status" value="1"/>
</dbReference>
<dbReference type="Pfam" id="PF22942">
    <property type="entry name" value="DUF7025"/>
    <property type="match status" value="1"/>
</dbReference>
<feature type="region of interest" description="Disordered" evidence="1">
    <location>
        <begin position="1"/>
        <end position="23"/>
    </location>
</feature>
<organism evidence="3 4">
    <name type="scientific">Fusarium sarcochroum</name>
    <dbReference type="NCBI Taxonomy" id="1208366"/>
    <lineage>
        <taxon>Eukaryota</taxon>
        <taxon>Fungi</taxon>
        <taxon>Dikarya</taxon>
        <taxon>Ascomycota</taxon>
        <taxon>Pezizomycotina</taxon>
        <taxon>Sordariomycetes</taxon>
        <taxon>Hypocreomycetidae</taxon>
        <taxon>Hypocreales</taxon>
        <taxon>Nectriaceae</taxon>
        <taxon>Fusarium</taxon>
        <taxon>Fusarium lateritium species complex</taxon>
    </lineage>
</organism>
<sequence length="800" mass="91976">MPRQTFDGPRVITHNNSRNLAPPMHDAIEDCSVQASMTQHDSLPSQVIDSEVDEDESDLESQRNEARTRRRLPMMVDWRREICSFLNKDDMCTDNEIRFELETVSERLREFDSLRRLALAHRGPPRVQVINQTECQSSKERGLYLDKPWVVDTGPHHAHLRCSKRIDNLQLCCGNSRPVPNTNHSEEAHEIDVSSLRVSESISIVSDELKGAWEELIAKDDQLSKQKTRPGVKNHENQDTRHPYLWWFHHRQDIISWTTHLDPESRKHVGVFQSYLSECLDREWATVDALLSRNKITAQYLNYIFAPGQIVISTLGGTSIAQLQAYTTTDWLSKNHLSTEDRINASINASHWQFDGHFQKYTAVLPISHPCSMTEEFSINALPVYPIQYAVEDVVLALRARGEMFWKCRHRNYVCVLGTPEDHLYDAYSGSRFMIDTATYKQMHPRANNIPPPVPYYDDLGPELMAQDDPPPELGDEFYMCLPTSLNGFNMQKKEWVKLDVAYLREVTWNKEAFELLVMEPGTKELVEAVVTNHVDEDRNTDVIHGKGNGLFILLHGGPGTGKTLTAESVAEITKKPLYRVTCGDIGTKAEEVERYLEVVLLLGKTWGCVVLLDEADVFLEQRKLDNLDRNALVSVFLRVLEYYDGILILTSNRVGIFDEAFKSRIQLNLRYENLDRPQRRKIWENFINRLERLELERGKQGDVRALVPVPGGPQSAPLYGVDIKNIRKHLDKLSEPSLNGREIRNMISTARQLATFRKQMLGCEHLETCITEAHKFEEYIKTLKKGFTADQIKKTQQER</sequence>
<accession>A0A8H4T4E4</accession>
<dbReference type="Pfam" id="PF00004">
    <property type="entry name" value="AAA"/>
    <property type="match status" value="1"/>
</dbReference>
<keyword evidence="4" id="KW-1185">Reference proteome</keyword>
<evidence type="ECO:0000313" key="3">
    <source>
        <dbReference type="EMBL" id="KAF4951074.1"/>
    </source>
</evidence>
<proteinExistence type="predicted"/>
<dbReference type="SUPFAM" id="SSF52540">
    <property type="entry name" value="P-loop containing nucleoside triphosphate hydrolases"/>
    <property type="match status" value="1"/>
</dbReference>
<dbReference type="SMART" id="SM00382">
    <property type="entry name" value="AAA"/>
    <property type="match status" value="1"/>
</dbReference>
<dbReference type="PANTHER" id="PTHR46411">
    <property type="entry name" value="FAMILY ATPASE, PUTATIVE-RELATED"/>
    <property type="match status" value="1"/>
</dbReference>
<dbReference type="InterPro" id="IPR003593">
    <property type="entry name" value="AAA+_ATPase"/>
</dbReference>
<comment type="caution">
    <text evidence="3">The sequence shown here is derived from an EMBL/GenBank/DDBJ whole genome shotgun (WGS) entry which is preliminary data.</text>
</comment>
<dbReference type="AlphaFoldDB" id="A0A8H4T4E4"/>
<evidence type="ECO:0000256" key="1">
    <source>
        <dbReference type="SAM" id="MobiDB-lite"/>
    </source>
</evidence>
<dbReference type="OrthoDB" id="10042665at2759"/>
<evidence type="ECO:0000259" key="2">
    <source>
        <dbReference type="SMART" id="SM00382"/>
    </source>
</evidence>
<name>A0A8H4T4E4_9HYPO</name>
<reference evidence="3" key="2">
    <citation type="submission" date="2020-05" db="EMBL/GenBank/DDBJ databases">
        <authorList>
            <person name="Kim H.-S."/>
            <person name="Proctor R.H."/>
            <person name="Brown D.W."/>
        </authorList>
    </citation>
    <scope>NUCLEOTIDE SEQUENCE</scope>
    <source>
        <strain evidence="3">NRRL 20472</strain>
    </source>
</reference>
<reference evidence="3" key="1">
    <citation type="journal article" date="2020" name="BMC Genomics">
        <title>Correction to: Identification and distribution of gene clusters required for synthesis of sphingolipid metabolism inhibitors in diverse species of the filamentous fungus Fusarium.</title>
        <authorList>
            <person name="Kim H.S."/>
            <person name="Lohmar J.M."/>
            <person name="Busman M."/>
            <person name="Brown D.W."/>
            <person name="Naumann T.A."/>
            <person name="Divon H.H."/>
            <person name="Lysoe E."/>
            <person name="Uhlig S."/>
            <person name="Proctor R.H."/>
        </authorList>
    </citation>
    <scope>NUCLEOTIDE SEQUENCE</scope>
    <source>
        <strain evidence="3">NRRL 20472</strain>
    </source>
</reference>
<gene>
    <name evidence="3" type="ORF">FSARC_13002</name>
</gene>
<dbReference type="GO" id="GO:0005524">
    <property type="term" value="F:ATP binding"/>
    <property type="evidence" value="ECO:0007669"/>
    <property type="project" value="InterPro"/>
</dbReference>
<dbReference type="InterPro" id="IPR003959">
    <property type="entry name" value="ATPase_AAA_core"/>
</dbReference>
<dbReference type="EMBL" id="JABEXW010000935">
    <property type="protein sequence ID" value="KAF4951074.1"/>
    <property type="molecule type" value="Genomic_DNA"/>
</dbReference>
<dbReference type="InterPro" id="IPR027417">
    <property type="entry name" value="P-loop_NTPase"/>
</dbReference>
<dbReference type="Pfam" id="PF23232">
    <property type="entry name" value="AAA_lid_13"/>
    <property type="match status" value="1"/>
</dbReference>
<dbReference type="InterPro" id="IPR056599">
    <property type="entry name" value="AAA_lid_fung"/>
</dbReference>
<protein>
    <recommendedName>
        <fullName evidence="2">AAA+ ATPase domain-containing protein</fullName>
    </recommendedName>
</protein>
<feature type="domain" description="AAA+ ATPase" evidence="2">
    <location>
        <begin position="549"/>
        <end position="676"/>
    </location>
</feature>
<dbReference type="CDD" id="cd19481">
    <property type="entry name" value="RecA-like_protease"/>
    <property type="match status" value="1"/>
</dbReference>
<dbReference type="PANTHER" id="PTHR46411:SF2">
    <property type="entry name" value="AAA+ ATPASE DOMAIN-CONTAINING PROTEIN"/>
    <property type="match status" value="1"/>
</dbReference>